<protein>
    <recommendedName>
        <fullName evidence="4 9">Heme exporter protein C</fullName>
    </recommendedName>
    <alternativeName>
        <fullName evidence="9">Cytochrome c-type biogenesis protein</fullName>
    </alternativeName>
</protein>
<evidence type="ECO:0000256" key="1">
    <source>
        <dbReference type="ARBA" id="ARBA00002442"/>
    </source>
</evidence>
<keyword evidence="5 9" id="KW-0812">Transmembrane</keyword>
<organism evidence="11 12">
    <name type="scientific">Aliidiomarina iranensis</name>
    <dbReference type="NCBI Taxonomy" id="1434071"/>
    <lineage>
        <taxon>Bacteria</taxon>
        <taxon>Pseudomonadati</taxon>
        <taxon>Pseudomonadota</taxon>
        <taxon>Gammaproteobacteria</taxon>
        <taxon>Alteromonadales</taxon>
        <taxon>Idiomarinaceae</taxon>
        <taxon>Aliidiomarina</taxon>
    </lineage>
</organism>
<feature type="transmembrane region" description="Helical" evidence="9">
    <location>
        <begin position="161"/>
        <end position="180"/>
    </location>
</feature>
<dbReference type="EMBL" id="PIPJ01000013">
    <property type="protein sequence ID" value="RUO18311.1"/>
    <property type="molecule type" value="Genomic_DNA"/>
</dbReference>
<keyword evidence="9" id="KW-1003">Cell membrane</keyword>
<accession>A0A432VQ42</accession>
<feature type="transmembrane region" description="Helical" evidence="9">
    <location>
        <begin position="129"/>
        <end position="149"/>
    </location>
</feature>
<comment type="caution">
    <text evidence="11">The sequence shown here is derived from an EMBL/GenBank/DDBJ whole genome shotgun (WGS) entry which is preliminary data.</text>
</comment>
<dbReference type="Pfam" id="PF01578">
    <property type="entry name" value="Cytochrom_C_asm"/>
    <property type="match status" value="1"/>
</dbReference>
<evidence type="ECO:0000313" key="12">
    <source>
        <dbReference type="Proteomes" id="UP000288395"/>
    </source>
</evidence>
<comment type="subcellular location">
    <subcellularLocation>
        <location evidence="9">Cell inner membrane</location>
    </subcellularLocation>
    <subcellularLocation>
        <location evidence="2">Membrane</location>
        <topology evidence="2">Multi-pass membrane protein</topology>
    </subcellularLocation>
</comment>
<dbReference type="PRINTS" id="PR01386">
    <property type="entry name" value="CCMCBIOGNSIS"/>
</dbReference>
<dbReference type="RefSeq" id="WP_126768426.1">
    <property type="nucleotide sequence ID" value="NZ_PIPJ01000013.1"/>
</dbReference>
<dbReference type="GO" id="GO:0017004">
    <property type="term" value="P:cytochrome complex assembly"/>
    <property type="evidence" value="ECO:0007669"/>
    <property type="project" value="UniProtKB-KW"/>
</dbReference>
<dbReference type="GO" id="GO:0015232">
    <property type="term" value="F:heme transmembrane transporter activity"/>
    <property type="evidence" value="ECO:0007669"/>
    <property type="project" value="InterPro"/>
</dbReference>
<reference evidence="12" key="1">
    <citation type="journal article" date="2018" name="Front. Microbiol.">
        <title>Genome-Based Analysis Reveals the Taxonomy and Diversity of the Family Idiomarinaceae.</title>
        <authorList>
            <person name="Liu Y."/>
            <person name="Lai Q."/>
            <person name="Shao Z."/>
        </authorList>
    </citation>
    <scope>NUCLEOTIDE SEQUENCE [LARGE SCALE GENOMIC DNA]</scope>
    <source>
        <strain evidence="12">GBPy7</strain>
    </source>
</reference>
<keyword evidence="8 9" id="KW-0472">Membrane</keyword>
<sequence length="274" mass="30655">MWRWLHPYAKPEATFALTQKLIPWFALPGIILVLVSLVWGLAFAPPDYQQGESYRIIFVHVPSAMWAMGFYVGMAIMGVIALVWQIRTAELAILAIAPVGAVLTFISLFTGAIWGQPMWGTWWVWDARLTAQLILLFLYLGVMALYVAFEDERAGAKAASILAIVGVINIPIIHYSVYWWNTLHQKSTVTRAITRLEAPSIAPEMLWPLLVSILAMLLVSIVLVLMRLNNEILRREIHRPWALAELGITLDSSAKAHNDAEKKNVEKKGGADAV</sequence>
<keyword evidence="6 9" id="KW-0201">Cytochrome c-type biogenesis</keyword>
<dbReference type="GO" id="GO:0020037">
    <property type="term" value="F:heme binding"/>
    <property type="evidence" value="ECO:0007669"/>
    <property type="project" value="InterPro"/>
</dbReference>
<evidence type="ECO:0000259" key="10">
    <source>
        <dbReference type="Pfam" id="PF01578"/>
    </source>
</evidence>
<feature type="transmembrane region" description="Helical" evidence="9">
    <location>
        <begin position="91"/>
        <end position="114"/>
    </location>
</feature>
<dbReference type="OrthoDB" id="9778550at2"/>
<dbReference type="PANTHER" id="PTHR30071">
    <property type="entry name" value="HEME EXPORTER PROTEIN C"/>
    <property type="match status" value="1"/>
</dbReference>
<dbReference type="PANTHER" id="PTHR30071:SF1">
    <property type="entry name" value="CYTOCHROME B_B6 PROTEIN-RELATED"/>
    <property type="match status" value="1"/>
</dbReference>
<dbReference type="InterPro" id="IPR003557">
    <property type="entry name" value="Cyt_c_biogenesis_CcmC"/>
</dbReference>
<keyword evidence="9" id="KW-0997">Cell inner membrane</keyword>
<evidence type="ECO:0000256" key="5">
    <source>
        <dbReference type="ARBA" id="ARBA00022692"/>
    </source>
</evidence>
<feature type="transmembrane region" description="Helical" evidence="9">
    <location>
        <begin position="64"/>
        <end position="84"/>
    </location>
</feature>
<dbReference type="NCBIfam" id="TIGR01191">
    <property type="entry name" value="ccmC"/>
    <property type="match status" value="1"/>
</dbReference>
<evidence type="ECO:0000256" key="4">
    <source>
        <dbReference type="ARBA" id="ARBA00016463"/>
    </source>
</evidence>
<name>A0A432VQ42_9GAMM</name>
<feature type="domain" description="Cytochrome c assembly protein" evidence="10">
    <location>
        <begin position="23"/>
        <end position="184"/>
    </location>
</feature>
<dbReference type="InterPro" id="IPR002541">
    <property type="entry name" value="Cyt_c_assembly"/>
</dbReference>
<comment type="function">
    <text evidence="1 9">Required for the export of heme to the periplasm for the biogenesis of c-type cytochromes.</text>
</comment>
<proteinExistence type="inferred from homology"/>
<evidence type="ECO:0000313" key="11">
    <source>
        <dbReference type="EMBL" id="RUO18311.1"/>
    </source>
</evidence>
<gene>
    <name evidence="9" type="primary">ccmC</name>
    <name evidence="11" type="ORF">CWE08_11705</name>
</gene>
<evidence type="ECO:0000256" key="8">
    <source>
        <dbReference type="ARBA" id="ARBA00023136"/>
    </source>
</evidence>
<keyword evidence="9" id="KW-0813">Transport</keyword>
<evidence type="ECO:0000256" key="7">
    <source>
        <dbReference type="ARBA" id="ARBA00022989"/>
    </source>
</evidence>
<feature type="transmembrane region" description="Helical" evidence="9">
    <location>
        <begin position="205"/>
        <end position="226"/>
    </location>
</feature>
<dbReference type="Proteomes" id="UP000288395">
    <property type="component" value="Unassembled WGS sequence"/>
</dbReference>
<evidence type="ECO:0000256" key="6">
    <source>
        <dbReference type="ARBA" id="ARBA00022748"/>
    </source>
</evidence>
<comment type="similarity">
    <text evidence="3 9">Belongs to the CcmC/CycZ/HelC family.</text>
</comment>
<keyword evidence="7 9" id="KW-1133">Transmembrane helix</keyword>
<evidence type="ECO:0000256" key="9">
    <source>
        <dbReference type="RuleBase" id="RU364092"/>
    </source>
</evidence>
<evidence type="ECO:0000256" key="3">
    <source>
        <dbReference type="ARBA" id="ARBA00005840"/>
    </source>
</evidence>
<dbReference type="InterPro" id="IPR045062">
    <property type="entry name" value="Cyt_c_biogenesis_CcsA/CcmC"/>
</dbReference>
<feature type="transmembrane region" description="Helical" evidence="9">
    <location>
        <begin position="21"/>
        <end position="44"/>
    </location>
</feature>
<evidence type="ECO:0000256" key="2">
    <source>
        <dbReference type="ARBA" id="ARBA00004141"/>
    </source>
</evidence>
<keyword evidence="12" id="KW-1185">Reference proteome</keyword>
<dbReference type="AlphaFoldDB" id="A0A432VQ42"/>
<dbReference type="GO" id="GO:0005886">
    <property type="term" value="C:plasma membrane"/>
    <property type="evidence" value="ECO:0007669"/>
    <property type="project" value="UniProtKB-SubCell"/>
</dbReference>